<sequence>MQSFLKGMALEWFELDLLGTEDPEDQPYWMDSWKEFVIELQSTFGPHDPVADAESQLDHLQMKDNHWVNKYIVKFNQLASQVQGYGDGTLCHFFYTGLPDCIKDKEINMHYWECKEEVQRSSKHQGLSSGNRSTPNSTHNNQSKPSQEKSKTGNNSRNGNSGNQPLSKPASTSQTGSNTPKLDSNKLGKDGKLTLEECKHHRDNNLCMFCGGTRHFADKCPKKAGKAKAHAAATSEAVLASTLGSAPKAKK</sequence>
<keyword evidence="5" id="KW-1185">Reference proteome</keyword>
<dbReference type="EMBL" id="KN831946">
    <property type="protein sequence ID" value="KIO13212.1"/>
    <property type="molecule type" value="Genomic_DNA"/>
</dbReference>
<accession>A0A0C3KUD0</accession>
<dbReference type="GO" id="GO:0006397">
    <property type="term" value="P:mRNA processing"/>
    <property type="evidence" value="ECO:0007669"/>
    <property type="project" value="UniProtKB-KW"/>
</dbReference>
<dbReference type="GO" id="GO:0008270">
    <property type="term" value="F:zinc ion binding"/>
    <property type="evidence" value="ECO:0007669"/>
    <property type="project" value="InterPro"/>
</dbReference>
<dbReference type="InterPro" id="IPR005162">
    <property type="entry name" value="Retrotrans_gag_dom"/>
</dbReference>
<evidence type="ECO:0000313" key="5">
    <source>
        <dbReference type="Proteomes" id="UP000054217"/>
    </source>
</evidence>
<dbReference type="SUPFAM" id="SSF57756">
    <property type="entry name" value="Retrovirus zinc finger-like domains"/>
    <property type="match status" value="1"/>
</dbReference>
<protein>
    <recommendedName>
        <fullName evidence="3">Retrotransposon gag domain-containing protein</fullName>
    </recommendedName>
</protein>
<dbReference type="InterPro" id="IPR036875">
    <property type="entry name" value="Znf_CCHC_sf"/>
</dbReference>
<organism evidence="4 5">
    <name type="scientific">Pisolithus tinctorius Marx 270</name>
    <dbReference type="NCBI Taxonomy" id="870435"/>
    <lineage>
        <taxon>Eukaryota</taxon>
        <taxon>Fungi</taxon>
        <taxon>Dikarya</taxon>
        <taxon>Basidiomycota</taxon>
        <taxon>Agaricomycotina</taxon>
        <taxon>Agaricomycetes</taxon>
        <taxon>Agaricomycetidae</taxon>
        <taxon>Boletales</taxon>
        <taxon>Sclerodermatineae</taxon>
        <taxon>Pisolithaceae</taxon>
        <taxon>Pisolithus</taxon>
    </lineage>
</organism>
<gene>
    <name evidence="4" type="ORF">M404DRAFT_18711</name>
</gene>
<reference evidence="4 5" key="1">
    <citation type="submission" date="2014-04" db="EMBL/GenBank/DDBJ databases">
        <authorList>
            <consortium name="DOE Joint Genome Institute"/>
            <person name="Kuo A."/>
            <person name="Kohler A."/>
            <person name="Costa M.D."/>
            <person name="Nagy L.G."/>
            <person name="Floudas D."/>
            <person name="Copeland A."/>
            <person name="Barry K.W."/>
            <person name="Cichocki N."/>
            <person name="Veneault-Fourrey C."/>
            <person name="LaButti K."/>
            <person name="Lindquist E.A."/>
            <person name="Lipzen A."/>
            <person name="Lundell T."/>
            <person name="Morin E."/>
            <person name="Murat C."/>
            <person name="Sun H."/>
            <person name="Tunlid A."/>
            <person name="Henrissat B."/>
            <person name="Grigoriev I.V."/>
            <person name="Hibbett D.S."/>
            <person name="Martin F."/>
            <person name="Nordberg H.P."/>
            <person name="Cantor M.N."/>
            <person name="Hua S.X."/>
        </authorList>
    </citation>
    <scope>NUCLEOTIDE SEQUENCE [LARGE SCALE GENOMIC DNA]</scope>
    <source>
        <strain evidence="4 5">Marx 270</strain>
    </source>
</reference>
<name>A0A0C3KUD0_PISTI</name>
<evidence type="ECO:0000259" key="3">
    <source>
        <dbReference type="Pfam" id="PF03732"/>
    </source>
</evidence>
<reference evidence="5" key="2">
    <citation type="submission" date="2015-01" db="EMBL/GenBank/DDBJ databases">
        <title>Evolutionary Origins and Diversification of the Mycorrhizal Mutualists.</title>
        <authorList>
            <consortium name="DOE Joint Genome Institute"/>
            <consortium name="Mycorrhizal Genomics Consortium"/>
            <person name="Kohler A."/>
            <person name="Kuo A."/>
            <person name="Nagy L.G."/>
            <person name="Floudas D."/>
            <person name="Copeland A."/>
            <person name="Barry K.W."/>
            <person name="Cichocki N."/>
            <person name="Veneault-Fourrey C."/>
            <person name="LaButti K."/>
            <person name="Lindquist E.A."/>
            <person name="Lipzen A."/>
            <person name="Lundell T."/>
            <person name="Morin E."/>
            <person name="Murat C."/>
            <person name="Riley R."/>
            <person name="Ohm R."/>
            <person name="Sun H."/>
            <person name="Tunlid A."/>
            <person name="Henrissat B."/>
            <person name="Grigoriev I.V."/>
            <person name="Hibbett D.S."/>
            <person name="Martin F."/>
        </authorList>
    </citation>
    <scope>NUCLEOTIDE SEQUENCE [LARGE SCALE GENOMIC DNA]</scope>
    <source>
        <strain evidence="5">Marx 270</strain>
    </source>
</reference>
<feature type="region of interest" description="Disordered" evidence="2">
    <location>
        <begin position="122"/>
        <end position="189"/>
    </location>
</feature>
<dbReference type="OrthoDB" id="5552562at2759"/>
<evidence type="ECO:0000256" key="1">
    <source>
        <dbReference type="ARBA" id="ARBA00022664"/>
    </source>
</evidence>
<feature type="domain" description="Retrotransposon gag" evidence="3">
    <location>
        <begin position="3"/>
        <end position="99"/>
    </location>
</feature>
<dbReference type="HOGENOM" id="CLU_033743_4_0_1"/>
<evidence type="ECO:0000256" key="2">
    <source>
        <dbReference type="SAM" id="MobiDB-lite"/>
    </source>
</evidence>
<dbReference type="Proteomes" id="UP000054217">
    <property type="component" value="Unassembled WGS sequence"/>
</dbReference>
<dbReference type="AlphaFoldDB" id="A0A0C3KUD0"/>
<feature type="compositionally biased region" description="Polar residues" evidence="2">
    <location>
        <begin position="164"/>
        <end position="182"/>
    </location>
</feature>
<dbReference type="GO" id="GO:0003676">
    <property type="term" value="F:nucleic acid binding"/>
    <property type="evidence" value="ECO:0007669"/>
    <property type="project" value="InterPro"/>
</dbReference>
<dbReference type="InParanoid" id="A0A0C3KUD0"/>
<evidence type="ECO:0000313" key="4">
    <source>
        <dbReference type="EMBL" id="KIO13212.1"/>
    </source>
</evidence>
<proteinExistence type="predicted"/>
<dbReference type="Pfam" id="PF03732">
    <property type="entry name" value="Retrotrans_gag"/>
    <property type="match status" value="1"/>
</dbReference>
<keyword evidence="1" id="KW-0507">mRNA processing</keyword>
<feature type="compositionally biased region" description="Polar residues" evidence="2">
    <location>
        <begin position="124"/>
        <end position="145"/>
    </location>
</feature>
<feature type="compositionally biased region" description="Low complexity" evidence="2">
    <location>
        <begin position="153"/>
        <end position="163"/>
    </location>
</feature>